<evidence type="ECO:0000256" key="2">
    <source>
        <dbReference type="ARBA" id="ARBA00022603"/>
    </source>
</evidence>
<feature type="domain" description="Type II methyltransferase M.TaqI-like" evidence="6">
    <location>
        <begin position="6"/>
        <end position="78"/>
    </location>
</feature>
<dbReference type="SUPFAM" id="SSF53335">
    <property type="entry name" value="S-adenosyl-L-methionine-dependent methyltransferases"/>
    <property type="match status" value="1"/>
</dbReference>
<dbReference type="EC" id="2.1.1.72" evidence="1"/>
<reference evidence="7" key="2">
    <citation type="journal article" date="2014" name="ISME J.">
        <title>Microbial stratification in low pH oxic and suboxic macroscopic growths along an acid mine drainage.</title>
        <authorList>
            <person name="Mendez-Garcia C."/>
            <person name="Mesa V."/>
            <person name="Sprenger R.R."/>
            <person name="Richter M."/>
            <person name="Diez M.S."/>
            <person name="Solano J."/>
            <person name="Bargiela R."/>
            <person name="Golyshina O.V."/>
            <person name="Manteca A."/>
            <person name="Ramos J.L."/>
            <person name="Gallego J.R."/>
            <person name="Llorente I."/>
            <person name="Martins Dos Santos V.A."/>
            <person name="Jensen O.N."/>
            <person name="Pelaez A.I."/>
            <person name="Sanchez J."/>
            <person name="Ferrer M."/>
        </authorList>
    </citation>
    <scope>NUCLEOTIDE SEQUENCE</scope>
</reference>
<evidence type="ECO:0000256" key="4">
    <source>
        <dbReference type="ARBA" id="ARBA00022691"/>
    </source>
</evidence>
<evidence type="ECO:0000259" key="6">
    <source>
        <dbReference type="Pfam" id="PF07669"/>
    </source>
</evidence>
<dbReference type="Pfam" id="PF07669">
    <property type="entry name" value="Eco57I"/>
    <property type="match status" value="1"/>
</dbReference>
<dbReference type="InterPro" id="IPR050953">
    <property type="entry name" value="N4_N6_ade-DNA_methylase"/>
</dbReference>
<dbReference type="GO" id="GO:0006304">
    <property type="term" value="P:DNA modification"/>
    <property type="evidence" value="ECO:0007669"/>
    <property type="project" value="InterPro"/>
</dbReference>
<dbReference type="PROSITE" id="PS00092">
    <property type="entry name" value="N6_MTASE"/>
    <property type="match status" value="1"/>
</dbReference>
<accession>T0Y2L3</accession>
<dbReference type="GO" id="GO:0032259">
    <property type="term" value="P:methylation"/>
    <property type="evidence" value="ECO:0007669"/>
    <property type="project" value="UniProtKB-KW"/>
</dbReference>
<dbReference type="GO" id="GO:0003676">
    <property type="term" value="F:nucleic acid binding"/>
    <property type="evidence" value="ECO:0007669"/>
    <property type="project" value="InterPro"/>
</dbReference>
<dbReference type="Gene3D" id="3.40.50.150">
    <property type="entry name" value="Vaccinia Virus protein VP39"/>
    <property type="match status" value="1"/>
</dbReference>
<sequence length="149" mass="17372">MVNAADIVVMNPPYVRQESIDPSRKKYYIDTYKFDKKSDIYVYFFQRALRLLNPHGIVSAITSDKWLETSYGIKLQGHLKSRLISVYGQRNRSFEADVNTVITVYSNEMQQGPVDFVYLESYGSKSVRRKISMERPGLKPGKWFYLRAP</sequence>
<gene>
    <name evidence="7" type="ORF">B2A_14528</name>
</gene>
<keyword evidence="4" id="KW-0949">S-adenosyl-L-methionine</keyword>
<reference evidence="7" key="1">
    <citation type="submission" date="2013-08" db="EMBL/GenBank/DDBJ databases">
        <authorList>
            <person name="Mendez C."/>
            <person name="Richter M."/>
            <person name="Ferrer M."/>
            <person name="Sanchez J."/>
        </authorList>
    </citation>
    <scope>NUCLEOTIDE SEQUENCE</scope>
</reference>
<dbReference type="AlphaFoldDB" id="T0Y2L3"/>
<organism evidence="7">
    <name type="scientific">mine drainage metagenome</name>
    <dbReference type="NCBI Taxonomy" id="410659"/>
    <lineage>
        <taxon>unclassified sequences</taxon>
        <taxon>metagenomes</taxon>
        <taxon>ecological metagenomes</taxon>
    </lineage>
</organism>
<comment type="caution">
    <text evidence="7">The sequence shown here is derived from an EMBL/GenBank/DDBJ whole genome shotgun (WGS) entry which is preliminary data.</text>
</comment>
<keyword evidence="3" id="KW-0808">Transferase</keyword>
<evidence type="ECO:0000256" key="3">
    <source>
        <dbReference type="ARBA" id="ARBA00022679"/>
    </source>
</evidence>
<dbReference type="InterPro" id="IPR011639">
    <property type="entry name" value="MethylTrfase_TaqI-like_dom"/>
</dbReference>
<dbReference type="PRINTS" id="PR00507">
    <property type="entry name" value="N12N6MTFRASE"/>
</dbReference>
<dbReference type="InterPro" id="IPR002052">
    <property type="entry name" value="DNA_methylase_N6_adenine_CS"/>
</dbReference>
<feature type="non-terminal residue" evidence="7">
    <location>
        <position position="149"/>
    </location>
</feature>
<dbReference type="GO" id="GO:0009007">
    <property type="term" value="F:site-specific DNA-methyltransferase (adenine-specific) activity"/>
    <property type="evidence" value="ECO:0007669"/>
    <property type="project" value="UniProtKB-EC"/>
</dbReference>
<protein>
    <recommendedName>
        <fullName evidence="1">site-specific DNA-methyltransferase (adenine-specific)</fullName>
        <ecNumber evidence="1">2.1.1.72</ecNumber>
    </recommendedName>
</protein>
<comment type="catalytic activity">
    <reaction evidence="5">
        <text>a 2'-deoxyadenosine in DNA + S-adenosyl-L-methionine = an N(6)-methyl-2'-deoxyadenosine in DNA + S-adenosyl-L-homocysteine + H(+)</text>
        <dbReference type="Rhea" id="RHEA:15197"/>
        <dbReference type="Rhea" id="RHEA-COMP:12418"/>
        <dbReference type="Rhea" id="RHEA-COMP:12419"/>
        <dbReference type="ChEBI" id="CHEBI:15378"/>
        <dbReference type="ChEBI" id="CHEBI:57856"/>
        <dbReference type="ChEBI" id="CHEBI:59789"/>
        <dbReference type="ChEBI" id="CHEBI:90615"/>
        <dbReference type="ChEBI" id="CHEBI:90616"/>
        <dbReference type="EC" id="2.1.1.72"/>
    </reaction>
</comment>
<name>T0Y2L3_9ZZZZ</name>
<proteinExistence type="predicted"/>
<dbReference type="EMBL" id="AUZZ01010549">
    <property type="protein sequence ID" value="EQD29341.1"/>
    <property type="molecule type" value="Genomic_DNA"/>
</dbReference>
<evidence type="ECO:0000256" key="5">
    <source>
        <dbReference type="ARBA" id="ARBA00047942"/>
    </source>
</evidence>
<evidence type="ECO:0000256" key="1">
    <source>
        <dbReference type="ARBA" id="ARBA00011900"/>
    </source>
</evidence>
<dbReference type="PANTHER" id="PTHR33841">
    <property type="entry name" value="DNA METHYLTRANSFERASE YEEA-RELATED"/>
    <property type="match status" value="1"/>
</dbReference>
<keyword evidence="2 7" id="KW-0489">Methyltransferase</keyword>
<evidence type="ECO:0000313" key="7">
    <source>
        <dbReference type="EMBL" id="EQD29341.1"/>
    </source>
</evidence>
<dbReference type="InterPro" id="IPR029063">
    <property type="entry name" value="SAM-dependent_MTases_sf"/>
</dbReference>
<dbReference type="PANTHER" id="PTHR33841:SF1">
    <property type="entry name" value="DNA METHYLTRANSFERASE A"/>
    <property type="match status" value="1"/>
</dbReference>